<dbReference type="SMART" id="SM00448">
    <property type="entry name" value="REC"/>
    <property type="match status" value="1"/>
</dbReference>
<evidence type="ECO:0000256" key="8">
    <source>
        <dbReference type="ARBA" id="ARBA00023012"/>
    </source>
</evidence>
<dbReference type="SMART" id="SM00387">
    <property type="entry name" value="HATPase_c"/>
    <property type="match status" value="1"/>
</dbReference>
<evidence type="ECO:0000256" key="13">
    <source>
        <dbReference type="SAM" id="Phobius"/>
    </source>
</evidence>
<dbReference type="PRINTS" id="PR00344">
    <property type="entry name" value="BCTRLSENSOR"/>
</dbReference>
<dbReference type="SUPFAM" id="SSF47384">
    <property type="entry name" value="Homodimeric domain of signal transducing histidine kinase"/>
    <property type="match status" value="1"/>
</dbReference>
<evidence type="ECO:0000256" key="2">
    <source>
        <dbReference type="ARBA" id="ARBA00012438"/>
    </source>
</evidence>
<keyword evidence="10" id="KW-0238">DNA-binding</keyword>
<reference evidence="17" key="1">
    <citation type="journal article" date="2014" name="Int. J. Syst. Evol. Microbiol.">
        <title>Complete genome sequence of Corynebacterium casei LMG S-19264T (=DSM 44701T), isolated from a smear-ripened cheese.</title>
        <authorList>
            <consortium name="US DOE Joint Genome Institute (JGI-PGF)"/>
            <person name="Walter F."/>
            <person name="Albersmeier A."/>
            <person name="Kalinowski J."/>
            <person name="Ruckert C."/>
        </authorList>
    </citation>
    <scope>NUCLEOTIDE SEQUENCE</scope>
    <source>
        <strain evidence="17">CGMCC 1.15958</strain>
    </source>
</reference>
<dbReference type="GO" id="GO:0043565">
    <property type="term" value="F:sequence-specific DNA binding"/>
    <property type="evidence" value="ECO:0007669"/>
    <property type="project" value="InterPro"/>
</dbReference>
<evidence type="ECO:0000313" key="17">
    <source>
        <dbReference type="EMBL" id="GGD70794.1"/>
    </source>
</evidence>
<dbReference type="GO" id="GO:0005524">
    <property type="term" value="F:ATP binding"/>
    <property type="evidence" value="ECO:0007669"/>
    <property type="project" value="UniProtKB-KW"/>
</dbReference>
<name>A0A916Z0Y5_9BACT</name>
<dbReference type="SUPFAM" id="SSF46689">
    <property type="entry name" value="Homeodomain-like"/>
    <property type="match status" value="1"/>
</dbReference>
<dbReference type="Pfam" id="PF02518">
    <property type="entry name" value="HATPase_c"/>
    <property type="match status" value="1"/>
</dbReference>
<dbReference type="InterPro" id="IPR036097">
    <property type="entry name" value="HisK_dim/P_sf"/>
</dbReference>
<dbReference type="PANTHER" id="PTHR43547">
    <property type="entry name" value="TWO-COMPONENT HISTIDINE KINASE"/>
    <property type="match status" value="1"/>
</dbReference>
<keyword evidence="5" id="KW-0547">Nucleotide-binding</keyword>
<dbReference type="SMART" id="SM00342">
    <property type="entry name" value="HTH_ARAC"/>
    <property type="match status" value="1"/>
</dbReference>
<feature type="transmembrane region" description="Helical" evidence="13">
    <location>
        <begin position="210"/>
        <end position="230"/>
    </location>
</feature>
<feature type="transmembrane region" description="Helical" evidence="13">
    <location>
        <begin position="269"/>
        <end position="287"/>
    </location>
</feature>
<dbReference type="PANTHER" id="PTHR43547:SF2">
    <property type="entry name" value="HYBRID SIGNAL TRANSDUCTION HISTIDINE KINASE C"/>
    <property type="match status" value="1"/>
</dbReference>
<dbReference type="PROSITE" id="PS01124">
    <property type="entry name" value="HTH_ARAC_FAMILY_2"/>
    <property type="match status" value="1"/>
</dbReference>
<keyword evidence="11" id="KW-0804">Transcription</keyword>
<dbReference type="InterPro" id="IPR004358">
    <property type="entry name" value="Sig_transdc_His_kin-like_C"/>
</dbReference>
<dbReference type="InterPro" id="IPR018062">
    <property type="entry name" value="HTH_AraC-typ_CS"/>
</dbReference>
<feature type="transmembrane region" description="Helical" evidence="13">
    <location>
        <begin position="150"/>
        <end position="168"/>
    </location>
</feature>
<keyword evidence="8" id="KW-0902">Two-component regulatory system</keyword>
<dbReference type="Pfam" id="PF07695">
    <property type="entry name" value="7TMR-DISM_7TM"/>
    <property type="match status" value="1"/>
</dbReference>
<sequence length="897" mass="104373">MEVFKDSTSKISFEQAQHQKFIKNSKNYFLFPYSDNAYWIKYTFKNTNAEFKKWVIKWNNPLTEQLELYVLDSTGKKIDYQKQRLLTKEKKRRFSEEEITFNLELLPNSTKTVFLRLKNQRGIYGAIVLHSVPSYVYSNIDIYADQSFNFGLIIFRFFLVVILGLFIIKDKIFRSYSLQIAIRTFSFLGMMNIPGPIFTSNPDIAQKIDFLCYNSFAIGSGILILAVLEVDKLPKWMVWLVKISIISTALIDIIVLFDYKWYWLKAGHYNIVSSSIIVLINYVYSIIKRYKIHIYYSFPFILGVIANLIFNLRLFGLLEFKPIFEITTFLFIAEIFLFVVFLGQIFRSVELNKMLAEQKLQFNVIQNERLKELDNLKTNFFTNISHEFRTPLSLILSPIEDLKKKYPSESMLEPMRRNAQRLLTLINQLLDLSKLDSGQMQVNIKQNDLVSFIKVMTSSFSSLAENRKIDFIINQNRSEAIAYYDADKIEKILINLLSNAFKFTSNGGKISVLVNYSEDFKEVEINVKDSGIGINEYKIKHIFDRFYQADSTHQRNYEGSGIGLALVKEMVELHKGSIRVESKEGEGTTFSVKLSINRKSWEEELKKAIEDVPNYNLVDLTYLAHPEQPTENILKSDIPTVEDNILLIVEDNADLRQYIRSVFEQDYRIIEAVDGQEGIEKALEIIPDIVISDLMMPRLDGLELCKLLKTNEKTSHIPVVMLTAKANVESRIEGFELGADDYLTKPFNKEELQVRVRNLVIQRELLRQKYDKQVFSLVTSELKVSSVEERFLNKAKNVVDKYISESEFDVEMFAKEMDMTTVVLRRKLKSILNQSVTEFVRKYRLQRAAELLTKRAGTVSEIAYQVGFESLSYFTKVFQEEFGMNPSDFSFSQKHEN</sequence>
<dbReference type="InterPro" id="IPR003661">
    <property type="entry name" value="HisK_dim/P_dom"/>
</dbReference>
<dbReference type="InterPro" id="IPR011006">
    <property type="entry name" value="CheY-like_superfamily"/>
</dbReference>
<evidence type="ECO:0000313" key="18">
    <source>
        <dbReference type="Proteomes" id="UP000609064"/>
    </source>
</evidence>
<dbReference type="InterPro" id="IPR036890">
    <property type="entry name" value="HATPase_C_sf"/>
</dbReference>
<dbReference type="InterPro" id="IPR011623">
    <property type="entry name" value="7TMR_DISM_rcpt_extracell_dom1"/>
</dbReference>
<dbReference type="CDD" id="cd00082">
    <property type="entry name" value="HisKA"/>
    <property type="match status" value="1"/>
</dbReference>
<proteinExistence type="predicted"/>
<gene>
    <name evidence="17" type="ORF">GCM10011514_38630</name>
</gene>
<keyword evidence="13" id="KW-1133">Transmembrane helix</keyword>
<dbReference type="Gene3D" id="1.10.287.130">
    <property type="match status" value="1"/>
</dbReference>
<dbReference type="InterPro" id="IPR003594">
    <property type="entry name" value="HATPase_dom"/>
</dbReference>
<evidence type="ECO:0000256" key="7">
    <source>
        <dbReference type="ARBA" id="ARBA00022840"/>
    </source>
</evidence>
<evidence type="ECO:0000256" key="12">
    <source>
        <dbReference type="PROSITE-ProRule" id="PRU00169"/>
    </source>
</evidence>
<dbReference type="InterPro" id="IPR011622">
    <property type="entry name" value="7TMR_DISM_rcpt_extracell_dom2"/>
</dbReference>
<dbReference type="Pfam" id="PF00072">
    <property type="entry name" value="Response_reg"/>
    <property type="match status" value="1"/>
</dbReference>
<reference evidence="17" key="2">
    <citation type="submission" date="2020-09" db="EMBL/GenBank/DDBJ databases">
        <authorList>
            <person name="Sun Q."/>
            <person name="Zhou Y."/>
        </authorList>
    </citation>
    <scope>NUCLEOTIDE SEQUENCE</scope>
    <source>
        <strain evidence="17">CGMCC 1.15958</strain>
    </source>
</reference>
<dbReference type="Proteomes" id="UP000609064">
    <property type="component" value="Unassembled WGS sequence"/>
</dbReference>
<dbReference type="InterPro" id="IPR001789">
    <property type="entry name" value="Sig_transdc_resp-reg_receiver"/>
</dbReference>
<comment type="catalytic activity">
    <reaction evidence="1">
        <text>ATP + protein L-histidine = ADP + protein N-phospho-L-histidine.</text>
        <dbReference type="EC" id="2.7.13.3"/>
    </reaction>
</comment>
<dbReference type="SMART" id="SM00388">
    <property type="entry name" value="HisKA"/>
    <property type="match status" value="1"/>
</dbReference>
<comment type="caution">
    <text evidence="17">The sequence shown here is derived from an EMBL/GenBank/DDBJ whole genome shotgun (WGS) entry which is preliminary data.</text>
</comment>
<dbReference type="FunFam" id="3.30.565.10:FF:000037">
    <property type="entry name" value="Hybrid sensor histidine kinase/response regulator"/>
    <property type="match status" value="1"/>
</dbReference>
<evidence type="ECO:0000256" key="3">
    <source>
        <dbReference type="ARBA" id="ARBA00022553"/>
    </source>
</evidence>
<dbReference type="PROSITE" id="PS50110">
    <property type="entry name" value="RESPONSE_REGULATORY"/>
    <property type="match status" value="1"/>
</dbReference>
<dbReference type="SUPFAM" id="SSF55874">
    <property type="entry name" value="ATPase domain of HSP90 chaperone/DNA topoisomerase II/histidine kinase"/>
    <property type="match status" value="1"/>
</dbReference>
<feature type="transmembrane region" description="Helical" evidence="13">
    <location>
        <begin position="180"/>
        <end position="198"/>
    </location>
</feature>
<feature type="transmembrane region" description="Helical" evidence="13">
    <location>
        <begin position="294"/>
        <end position="314"/>
    </location>
</feature>
<evidence type="ECO:0000256" key="1">
    <source>
        <dbReference type="ARBA" id="ARBA00000085"/>
    </source>
</evidence>
<dbReference type="GO" id="GO:0003700">
    <property type="term" value="F:DNA-binding transcription factor activity"/>
    <property type="evidence" value="ECO:0007669"/>
    <property type="project" value="InterPro"/>
</dbReference>
<dbReference type="Gene3D" id="2.60.40.2380">
    <property type="match status" value="1"/>
</dbReference>
<keyword evidence="13" id="KW-0472">Membrane</keyword>
<keyword evidence="7" id="KW-0067">ATP-binding</keyword>
<dbReference type="Gene3D" id="3.40.50.2300">
    <property type="match status" value="1"/>
</dbReference>
<keyword evidence="6" id="KW-0418">Kinase</keyword>
<dbReference type="PROSITE" id="PS50109">
    <property type="entry name" value="HIS_KIN"/>
    <property type="match status" value="1"/>
</dbReference>
<dbReference type="AlphaFoldDB" id="A0A916Z0Y5"/>
<keyword evidence="4" id="KW-0808">Transferase</keyword>
<dbReference type="Gene3D" id="3.30.565.10">
    <property type="entry name" value="Histidine kinase-like ATPase, C-terminal domain"/>
    <property type="match status" value="1"/>
</dbReference>
<dbReference type="PROSITE" id="PS00041">
    <property type="entry name" value="HTH_ARAC_FAMILY_1"/>
    <property type="match status" value="1"/>
</dbReference>
<feature type="domain" description="HTH araC/xylS-type" evidence="14">
    <location>
        <begin position="793"/>
        <end position="892"/>
    </location>
</feature>
<evidence type="ECO:0000256" key="5">
    <source>
        <dbReference type="ARBA" id="ARBA00022741"/>
    </source>
</evidence>
<feature type="domain" description="Histidine kinase" evidence="15">
    <location>
        <begin position="383"/>
        <end position="598"/>
    </location>
</feature>
<feature type="domain" description="Response regulatory" evidence="16">
    <location>
        <begin position="645"/>
        <end position="760"/>
    </location>
</feature>
<dbReference type="SUPFAM" id="SSF52172">
    <property type="entry name" value="CheY-like"/>
    <property type="match status" value="1"/>
</dbReference>
<keyword evidence="3 12" id="KW-0597">Phosphoprotein</keyword>
<evidence type="ECO:0000256" key="4">
    <source>
        <dbReference type="ARBA" id="ARBA00022679"/>
    </source>
</evidence>
<dbReference type="CDD" id="cd17574">
    <property type="entry name" value="REC_OmpR"/>
    <property type="match status" value="1"/>
</dbReference>
<dbReference type="FunFam" id="1.10.287.130:FF:000045">
    <property type="entry name" value="Two-component system sensor histidine kinase/response regulator"/>
    <property type="match status" value="1"/>
</dbReference>
<evidence type="ECO:0000256" key="10">
    <source>
        <dbReference type="ARBA" id="ARBA00023125"/>
    </source>
</evidence>
<dbReference type="EMBL" id="BMKK01000008">
    <property type="protein sequence ID" value="GGD70794.1"/>
    <property type="molecule type" value="Genomic_DNA"/>
</dbReference>
<dbReference type="Pfam" id="PF12833">
    <property type="entry name" value="HTH_18"/>
    <property type="match status" value="1"/>
</dbReference>
<dbReference type="InterPro" id="IPR009057">
    <property type="entry name" value="Homeodomain-like_sf"/>
</dbReference>
<dbReference type="Gene3D" id="1.10.10.60">
    <property type="entry name" value="Homeodomain-like"/>
    <property type="match status" value="1"/>
</dbReference>
<organism evidence="17 18">
    <name type="scientific">Emticicia aquatilis</name>
    <dbReference type="NCBI Taxonomy" id="1537369"/>
    <lineage>
        <taxon>Bacteria</taxon>
        <taxon>Pseudomonadati</taxon>
        <taxon>Bacteroidota</taxon>
        <taxon>Cytophagia</taxon>
        <taxon>Cytophagales</taxon>
        <taxon>Leadbetterellaceae</taxon>
        <taxon>Emticicia</taxon>
    </lineage>
</organism>
<evidence type="ECO:0000259" key="16">
    <source>
        <dbReference type="PROSITE" id="PS50110"/>
    </source>
</evidence>
<accession>A0A916Z0Y5</accession>
<dbReference type="Pfam" id="PF00512">
    <property type="entry name" value="HisKA"/>
    <property type="match status" value="1"/>
</dbReference>
<evidence type="ECO:0000259" key="15">
    <source>
        <dbReference type="PROSITE" id="PS50109"/>
    </source>
</evidence>
<dbReference type="EC" id="2.7.13.3" evidence="2"/>
<dbReference type="InterPro" id="IPR018060">
    <property type="entry name" value="HTH_AraC"/>
</dbReference>
<evidence type="ECO:0000256" key="11">
    <source>
        <dbReference type="ARBA" id="ARBA00023163"/>
    </source>
</evidence>
<dbReference type="CDD" id="cd16922">
    <property type="entry name" value="HATPase_EvgS-ArcB-TorS-like"/>
    <property type="match status" value="1"/>
</dbReference>
<dbReference type="Pfam" id="PF07696">
    <property type="entry name" value="7TMR-DISMED2"/>
    <property type="match status" value="1"/>
</dbReference>
<keyword evidence="18" id="KW-1185">Reference proteome</keyword>
<feature type="transmembrane region" description="Helical" evidence="13">
    <location>
        <begin position="237"/>
        <end position="257"/>
    </location>
</feature>
<keyword evidence="13" id="KW-0812">Transmembrane</keyword>
<evidence type="ECO:0000259" key="14">
    <source>
        <dbReference type="PROSITE" id="PS01124"/>
    </source>
</evidence>
<dbReference type="InterPro" id="IPR005467">
    <property type="entry name" value="His_kinase_dom"/>
</dbReference>
<feature type="modified residue" description="4-aspartylphosphate" evidence="12">
    <location>
        <position position="693"/>
    </location>
</feature>
<evidence type="ECO:0000256" key="6">
    <source>
        <dbReference type="ARBA" id="ARBA00022777"/>
    </source>
</evidence>
<feature type="transmembrane region" description="Helical" evidence="13">
    <location>
        <begin position="326"/>
        <end position="346"/>
    </location>
</feature>
<keyword evidence="9" id="KW-0805">Transcription regulation</keyword>
<dbReference type="GO" id="GO:0000155">
    <property type="term" value="F:phosphorelay sensor kinase activity"/>
    <property type="evidence" value="ECO:0007669"/>
    <property type="project" value="InterPro"/>
</dbReference>
<protein>
    <recommendedName>
        <fullName evidence="2">histidine kinase</fullName>
        <ecNumber evidence="2">2.7.13.3</ecNumber>
    </recommendedName>
</protein>
<evidence type="ECO:0000256" key="9">
    <source>
        <dbReference type="ARBA" id="ARBA00023015"/>
    </source>
</evidence>